<protein>
    <submittedName>
        <fullName evidence="1">Pyridoxamine 5'-phosphate oxidase family protein</fullName>
    </submittedName>
</protein>
<dbReference type="RefSeq" id="WP_343938555.1">
    <property type="nucleotide sequence ID" value="NZ_BAAAHP010000014.1"/>
</dbReference>
<comment type="caution">
    <text evidence="1">The sequence shown here is derived from an EMBL/GenBank/DDBJ whole genome shotgun (WGS) entry which is preliminary data.</text>
</comment>
<reference evidence="1 2" key="1">
    <citation type="journal article" date="2019" name="Int. J. Syst. Evol. Microbiol.">
        <title>The Global Catalogue of Microorganisms (GCM) 10K type strain sequencing project: providing services to taxonomists for standard genome sequencing and annotation.</title>
        <authorList>
            <consortium name="The Broad Institute Genomics Platform"/>
            <consortium name="The Broad Institute Genome Sequencing Center for Infectious Disease"/>
            <person name="Wu L."/>
            <person name="Ma J."/>
        </authorList>
    </citation>
    <scope>NUCLEOTIDE SEQUENCE [LARGE SCALE GENOMIC DNA]</scope>
    <source>
        <strain evidence="1 2">JCM 11117</strain>
    </source>
</reference>
<proteinExistence type="predicted"/>
<gene>
    <name evidence="1" type="ORF">GCM10009559_05810</name>
</gene>
<dbReference type="InterPro" id="IPR012349">
    <property type="entry name" value="Split_barrel_FMN-bd"/>
</dbReference>
<keyword evidence="2" id="KW-1185">Reference proteome</keyword>
<dbReference type="InterPro" id="IPR024747">
    <property type="entry name" value="Pyridox_Oxase-rel"/>
</dbReference>
<dbReference type="Proteomes" id="UP001499967">
    <property type="component" value="Unassembled WGS sequence"/>
</dbReference>
<dbReference type="EMBL" id="BAAAHP010000014">
    <property type="protein sequence ID" value="GAA0922367.1"/>
    <property type="molecule type" value="Genomic_DNA"/>
</dbReference>
<dbReference type="SUPFAM" id="SSF50475">
    <property type="entry name" value="FMN-binding split barrel"/>
    <property type="match status" value="1"/>
</dbReference>
<organism evidence="1 2">
    <name type="scientific">Pseudonocardia zijingensis</name>
    <dbReference type="NCBI Taxonomy" id="153376"/>
    <lineage>
        <taxon>Bacteria</taxon>
        <taxon>Bacillati</taxon>
        <taxon>Actinomycetota</taxon>
        <taxon>Actinomycetes</taxon>
        <taxon>Pseudonocardiales</taxon>
        <taxon>Pseudonocardiaceae</taxon>
        <taxon>Pseudonocardia</taxon>
    </lineage>
</organism>
<evidence type="ECO:0000313" key="1">
    <source>
        <dbReference type="EMBL" id="GAA0922367.1"/>
    </source>
</evidence>
<evidence type="ECO:0000313" key="2">
    <source>
        <dbReference type="Proteomes" id="UP001499967"/>
    </source>
</evidence>
<sequence>MTAADLAAIVDVTELDKAECLSLLPRKTIGRIVFTDAALPAAQPVTYFLDDEEVVFRTAGEGKLAAAIRGVVVAFEVDEFDTTTRTGWSVLGVGQAYEVLAPGRLAELAERMPAPWAPGRTAHTIAVPLQRLTGRLLAMGPTVPAEADHEGA</sequence>
<dbReference type="Gene3D" id="2.30.110.10">
    <property type="entry name" value="Electron Transport, Fmn-binding Protein, Chain A"/>
    <property type="match status" value="1"/>
</dbReference>
<accession>A0ABN1P536</accession>
<name>A0ABN1P536_9PSEU</name>
<dbReference type="Pfam" id="PF12900">
    <property type="entry name" value="Pyridox_ox_2"/>
    <property type="match status" value="1"/>
</dbReference>